<organism evidence="1 2">
    <name type="scientific">Veillonella rogosae</name>
    <dbReference type="NCBI Taxonomy" id="423477"/>
    <lineage>
        <taxon>Bacteria</taxon>
        <taxon>Bacillati</taxon>
        <taxon>Bacillota</taxon>
        <taxon>Negativicutes</taxon>
        <taxon>Veillonellales</taxon>
        <taxon>Veillonellaceae</taxon>
        <taxon>Veillonella</taxon>
    </lineage>
</organism>
<protein>
    <submittedName>
        <fullName evidence="1">Uncharacterized protein</fullName>
    </submittedName>
</protein>
<evidence type="ECO:0000313" key="1">
    <source>
        <dbReference type="EMBL" id="UZG50848.1"/>
    </source>
</evidence>
<dbReference type="KEGG" id="vrg:OKW85_09170"/>
<name>A0AA46X2S3_9FIRM</name>
<evidence type="ECO:0000313" key="2">
    <source>
        <dbReference type="Proteomes" id="UP001164244"/>
    </source>
</evidence>
<dbReference type="RefSeq" id="WP_265138013.1">
    <property type="nucleotide sequence ID" value="NZ_CP110418.1"/>
</dbReference>
<dbReference type="AlphaFoldDB" id="A0AA46X2S3"/>
<accession>A0AA46X2S3</accession>
<dbReference type="Proteomes" id="UP001164244">
    <property type="component" value="Chromosome"/>
</dbReference>
<reference evidence="1" key="1">
    <citation type="submission" date="2022-11" db="EMBL/GenBank/DDBJ databases">
        <title>Complete genome sequence of Veillonella rogosae KCOM 3468 isolated from human Subgingival dental plaque of Chronic peridontitis Lesion.</title>
        <authorList>
            <person name="Park S.-N."/>
            <person name="Lim Y.K."/>
            <person name="Kook J.-K."/>
        </authorList>
    </citation>
    <scope>NUCLEOTIDE SEQUENCE</scope>
    <source>
        <strain evidence="1">KCOM 3468</strain>
    </source>
</reference>
<gene>
    <name evidence="1" type="ORF">OKW85_09170</name>
</gene>
<sequence>MATFAGILPLINNSASDAAAFRANGVPKEAVFYNALFNQIDFQIA</sequence>
<proteinExistence type="predicted"/>
<dbReference type="EMBL" id="CP110418">
    <property type="protein sequence ID" value="UZG50848.1"/>
    <property type="molecule type" value="Genomic_DNA"/>
</dbReference>